<organism evidence="2 3">
    <name type="scientific">Candidatus Thermofonsia Clade 1 bacterium</name>
    <dbReference type="NCBI Taxonomy" id="2364210"/>
    <lineage>
        <taxon>Bacteria</taxon>
        <taxon>Bacillati</taxon>
        <taxon>Chloroflexota</taxon>
        <taxon>Candidatus Thermofontia</taxon>
        <taxon>Candidatus Thermofonsia Clade 1</taxon>
    </lineage>
</organism>
<evidence type="ECO:0000259" key="1">
    <source>
        <dbReference type="Pfam" id="PF13460"/>
    </source>
</evidence>
<accession>A0A2M8PGS5</accession>
<feature type="domain" description="NAD(P)-binding" evidence="1">
    <location>
        <begin position="12"/>
        <end position="197"/>
    </location>
</feature>
<dbReference type="EMBL" id="PGTM01000033">
    <property type="protein sequence ID" value="PJF36754.1"/>
    <property type="molecule type" value="Genomic_DNA"/>
</dbReference>
<dbReference type="InterPro" id="IPR016040">
    <property type="entry name" value="NAD(P)-bd_dom"/>
</dbReference>
<dbReference type="Proteomes" id="UP000229681">
    <property type="component" value="Unassembled WGS sequence"/>
</dbReference>
<sequence length="226" mass="24193">MATFDGKVLVLGANGETGRRVVANLHRKGIAVRAMVRSEDRMRGRPELLLNGVETLIGSVLNAEDMRRAVRGVRAVISALGARMHYSAEEIEAIEVTALINLVAAALEQRVQQIVICSSLGTETPEQVPNLAPILRQKRRGELVVINSGIPYTIVRPGGLTNAPASNQVLIAAKLGSFGMISREDVAEVLVQALLQPEARGKVVEIISQAGFGAADREKLFELAAS</sequence>
<comment type="caution">
    <text evidence="2">The sequence shown here is derived from an EMBL/GenBank/DDBJ whole genome shotgun (WGS) entry which is preliminary data.</text>
</comment>
<protein>
    <recommendedName>
        <fullName evidence="1">NAD(P)-binding domain-containing protein</fullName>
    </recommendedName>
</protein>
<dbReference type="PANTHER" id="PTHR15020">
    <property type="entry name" value="FLAVIN REDUCTASE-RELATED"/>
    <property type="match status" value="1"/>
</dbReference>
<name>A0A2M8PGS5_9CHLR</name>
<dbReference type="SUPFAM" id="SSF51735">
    <property type="entry name" value="NAD(P)-binding Rossmann-fold domains"/>
    <property type="match status" value="1"/>
</dbReference>
<dbReference type="Gene3D" id="3.40.50.720">
    <property type="entry name" value="NAD(P)-binding Rossmann-like Domain"/>
    <property type="match status" value="1"/>
</dbReference>
<proteinExistence type="predicted"/>
<gene>
    <name evidence="2" type="ORF">CUN49_03865</name>
</gene>
<evidence type="ECO:0000313" key="3">
    <source>
        <dbReference type="Proteomes" id="UP000229681"/>
    </source>
</evidence>
<reference evidence="2 3" key="1">
    <citation type="submission" date="2017-11" db="EMBL/GenBank/DDBJ databases">
        <title>Evolution of Phototrophy in the Chloroflexi Phylum Driven by Horizontal Gene Transfer.</title>
        <authorList>
            <person name="Ward L.M."/>
            <person name="Hemp J."/>
            <person name="Shih P.M."/>
            <person name="Mcglynn S.E."/>
            <person name="Fischer W."/>
        </authorList>
    </citation>
    <scope>NUCLEOTIDE SEQUENCE [LARGE SCALE GENOMIC DNA]</scope>
    <source>
        <strain evidence="2">JP3_13</strain>
    </source>
</reference>
<evidence type="ECO:0000313" key="2">
    <source>
        <dbReference type="EMBL" id="PJF36754.1"/>
    </source>
</evidence>
<dbReference type="PANTHER" id="PTHR15020:SF50">
    <property type="entry name" value="UPF0659 PROTEIN YMR090W"/>
    <property type="match status" value="1"/>
</dbReference>
<dbReference type="Pfam" id="PF13460">
    <property type="entry name" value="NAD_binding_10"/>
    <property type="match status" value="1"/>
</dbReference>
<dbReference type="AlphaFoldDB" id="A0A2M8PGS5"/>
<dbReference type="InterPro" id="IPR036291">
    <property type="entry name" value="NAD(P)-bd_dom_sf"/>
</dbReference>
<dbReference type="CDD" id="cd05243">
    <property type="entry name" value="SDR_a5"/>
    <property type="match status" value="1"/>
</dbReference>